<reference evidence="1" key="1">
    <citation type="journal article" date="2015" name="Nature">
        <title>Complex archaea that bridge the gap between prokaryotes and eukaryotes.</title>
        <authorList>
            <person name="Spang A."/>
            <person name="Saw J.H."/>
            <person name="Jorgensen S.L."/>
            <person name="Zaremba-Niedzwiedzka K."/>
            <person name="Martijn J."/>
            <person name="Lind A.E."/>
            <person name="van Eijk R."/>
            <person name="Schleper C."/>
            <person name="Guy L."/>
            <person name="Ettema T.J."/>
        </authorList>
    </citation>
    <scope>NUCLEOTIDE SEQUENCE</scope>
</reference>
<name>A0A0F9W484_9ZZZZ</name>
<dbReference type="AlphaFoldDB" id="A0A0F9W484"/>
<comment type="caution">
    <text evidence="1">The sequence shown here is derived from an EMBL/GenBank/DDBJ whole genome shotgun (WGS) entry which is preliminary data.</text>
</comment>
<sequence length="674" mass="72555">MKRTAIVSMTMLALLVSTAVAADPAAPALGEGKGLVTLTWDQFVKITGYDPAQKGGQVLTIPWAEVKELLGEAAPKLAKGTTVELRWSEFKTLLEWSIKQKKPKDDIPPPTDYIITSSQYAGTLSADGATFTLTLKLNVLRKEGWKRIPVLPSNVALTKVTLTPAKGVFLNSQGGHYELLTNTDGAIEAKLEFSVSVRKSAGINTVTFPRVAAGSSVLDLTIDRENVDVKVAGAQSLTTKTEGKTTKTVAAIPAGVPVGISWERALPKVEPAPAKLYAETRTLVAVADGLLLCHEVINFNILHSPVRELKLAVPKGVSVLTVSGPSLQDWRVDSNGTLAVVLRGEVVGAYSLRVTYETSAAETATIPVLRALGVERERGYVGVVAVANVEIEAGEVTGATKIDARQLPADIVAMTNQPVLLAFRYVGEKFTVPLSIKKHAEVDVLVTIVDTSLYTAMQLSDGRRITKVLYNVRNNRNQFLRLVMPAGAEIWSVAVNGNNVSPAKDESGNVLIPLVRSASRSSELASFPVEIVYVEKPAAPAPARGTLTVKLPTCGMGVPVMHVMYNFYAPAEGTYTLGWGASGFSGPLRLVEEFSTLSTGPGPEAVRRDAAAQVANMQQQVDTRMDARARKLGATPIRVRLPLNGQRFRLEKILALPSDDLYFVVKYRDWKIAE</sequence>
<gene>
    <name evidence="1" type="ORF">LCGC14_0016560</name>
</gene>
<dbReference type="EMBL" id="LAZR01000003">
    <property type="protein sequence ID" value="KKO11180.1"/>
    <property type="molecule type" value="Genomic_DNA"/>
</dbReference>
<protein>
    <submittedName>
        <fullName evidence="1">Uncharacterized protein</fullName>
    </submittedName>
</protein>
<organism evidence="1">
    <name type="scientific">marine sediment metagenome</name>
    <dbReference type="NCBI Taxonomy" id="412755"/>
    <lineage>
        <taxon>unclassified sequences</taxon>
        <taxon>metagenomes</taxon>
        <taxon>ecological metagenomes</taxon>
    </lineage>
</organism>
<proteinExistence type="predicted"/>
<evidence type="ECO:0000313" key="1">
    <source>
        <dbReference type="EMBL" id="KKO11180.1"/>
    </source>
</evidence>
<accession>A0A0F9W484</accession>